<protein>
    <submittedName>
        <fullName evidence="1">Uncharacterized protein</fullName>
    </submittedName>
</protein>
<reference evidence="1 2" key="1">
    <citation type="submission" date="2011-08" db="EMBL/GenBank/DDBJ databases">
        <authorList>
            <person name="Weinstock G."/>
            <person name="Sodergren E."/>
            <person name="Clifton S."/>
            <person name="Fulton L."/>
            <person name="Fulton B."/>
            <person name="Courtney L."/>
            <person name="Fronick C."/>
            <person name="Harrison M."/>
            <person name="Strong C."/>
            <person name="Farmer C."/>
            <person name="Delahaunty K."/>
            <person name="Markovic C."/>
            <person name="Hall O."/>
            <person name="Minx P."/>
            <person name="Tomlinson C."/>
            <person name="Mitreva M."/>
            <person name="Hou S."/>
            <person name="Chen J."/>
            <person name="Wollam A."/>
            <person name="Pepin K.H."/>
            <person name="Johnson M."/>
            <person name="Bhonagiri V."/>
            <person name="Zhang X."/>
            <person name="Suruliraj S."/>
            <person name="Warren W."/>
            <person name="Chinwalla A."/>
            <person name="Mardis E.R."/>
            <person name="Wilson R.K."/>
        </authorList>
    </citation>
    <scope>NUCLEOTIDE SEQUENCE [LARGE SCALE GENOMIC DNA]</scope>
    <source>
        <strain evidence="1 2">ATCC 51873</strain>
    </source>
</reference>
<dbReference type="HOGENOM" id="CLU_2734401_0_0_6"/>
<sequence length="71" mass="8532">MQAYYLCTVLEHFTLIVNYIVKLSFHVGYDYFSSQQHHCVSVLKIIRILYYSAGEFIVINNEFLFYLVAWR</sequence>
<name>G9Y4I8_HAFAL</name>
<accession>G9Y4I8</accession>
<organism evidence="1 2">
    <name type="scientific">Hafnia alvei ATCC 51873</name>
    <dbReference type="NCBI Taxonomy" id="1002364"/>
    <lineage>
        <taxon>Bacteria</taxon>
        <taxon>Pseudomonadati</taxon>
        <taxon>Pseudomonadota</taxon>
        <taxon>Gammaproteobacteria</taxon>
        <taxon>Enterobacterales</taxon>
        <taxon>Hafniaceae</taxon>
        <taxon>Hafnia</taxon>
    </lineage>
</organism>
<proteinExistence type="predicted"/>
<comment type="caution">
    <text evidence="1">The sequence shown here is derived from an EMBL/GenBank/DDBJ whole genome shotgun (WGS) entry which is preliminary data.</text>
</comment>
<gene>
    <name evidence="1" type="ORF">HMPREF0454_01470</name>
</gene>
<dbReference type="Proteomes" id="UP000005959">
    <property type="component" value="Unassembled WGS sequence"/>
</dbReference>
<evidence type="ECO:0000313" key="2">
    <source>
        <dbReference type="Proteomes" id="UP000005959"/>
    </source>
</evidence>
<dbReference type="AlphaFoldDB" id="G9Y4I8"/>
<dbReference type="EMBL" id="AGCI01000029">
    <property type="protein sequence ID" value="EHM44402.1"/>
    <property type="molecule type" value="Genomic_DNA"/>
</dbReference>
<evidence type="ECO:0000313" key="1">
    <source>
        <dbReference type="EMBL" id="EHM44402.1"/>
    </source>
</evidence>